<keyword evidence="2" id="KW-1185">Reference proteome</keyword>
<name>A0A6A4PEK8_LUPAL</name>
<organism evidence="1 2">
    <name type="scientific">Lupinus albus</name>
    <name type="common">White lupine</name>
    <name type="synonym">Lupinus termis</name>
    <dbReference type="NCBI Taxonomy" id="3870"/>
    <lineage>
        <taxon>Eukaryota</taxon>
        <taxon>Viridiplantae</taxon>
        <taxon>Streptophyta</taxon>
        <taxon>Embryophyta</taxon>
        <taxon>Tracheophyta</taxon>
        <taxon>Spermatophyta</taxon>
        <taxon>Magnoliopsida</taxon>
        <taxon>eudicotyledons</taxon>
        <taxon>Gunneridae</taxon>
        <taxon>Pentapetalae</taxon>
        <taxon>rosids</taxon>
        <taxon>fabids</taxon>
        <taxon>Fabales</taxon>
        <taxon>Fabaceae</taxon>
        <taxon>Papilionoideae</taxon>
        <taxon>50 kb inversion clade</taxon>
        <taxon>genistoids sensu lato</taxon>
        <taxon>core genistoids</taxon>
        <taxon>Genisteae</taxon>
        <taxon>Lupinus</taxon>
    </lineage>
</organism>
<proteinExistence type="predicted"/>
<comment type="caution">
    <text evidence="1">The sequence shown here is derived from an EMBL/GenBank/DDBJ whole genome shotgun (WGS) entry which is preliminary data.</text>
</comment>
<evidence type="ECO:0000313" key="1">
    <source>
        <dbReference type="EMBL" id="KAE9599889.1"/>
    </source>
</evidence>
<dbReference type="AlphaFoldDB" id="A0A6A4PEK8"/>
<gene>
    <name evidence="1" type="ORF">Lalb_Chr14g0367141</name>
</gene>
<accession>A0A6A4PEK8</accession>
<dbReference type="Proteomes" id="UP000447434">
    <property type="component" value="Chromosome 14"/>
</dbReference>
<sequence length="51" mass="5884">MRRKCEDKLKDVVYLELGSVSCLSSWGWLPPESHRSQSISKQPFLICNCEV</sequence>
<protein>
    <submittedName>
        <fullName evidence="1">Uncharacterized protein</fullName>
    </submittedName>
</protein>
<dbReference type="EMBL" id="WOCE01000014">
    <property type="protein sequence ID" value="KAE9599889.1"/>
    <property type="molecule type" value="Genomic_DNA"/>
</dbReference>
<evidence type="ECO:0000313" key="2">
    <source>
        <dbReference type="Proteomes" id="UP000447434"/>
    </source>
</evidence>
<reference evidence="2" key="1">
    <citation type="journal article" date="2020" name="Nat. Commun.">
        <title>Genome sequence of the cluster root forming white lupin.</title>
        <authorList>
            <person name="Hufnagel B."/>
            <person name="Marques A."/>
            <person name="Soriano A."/>
            <person name="Marques L."/>
            <person name="Divol F."/>
            <person name="Doumas P."/>
            <person name="Sallet E."/>
            <person name="Mancinotti D."/>
            <person name="Carrere S."/>
            <person name="Marande W."/>
            <person name="Arribat S."/>
            <person name="Keller J."/>
            <person name="Huneau C."/>
            <person name="Blein T."/>
            <person name="Aime D."/>
            <person name="Laguerre M."/>
            <person name="Taylor J."/>
            <person name="Schubert V."/>
            <person name="Nelson M."/>
            <person name="Geu-Flores F."/>
            <person name="Crespi M."/>
            <person name="Gallardo-Guerrero K."/>
            <person name="Delaux P.-M."/>
            <person name="Salse J."/>
            <person name="Berges H."/>
            <person name="Guyot R."/>
            <person name="Gouzy J."/>
            <person name="Peret B."/>
        </authorList>
    </citation>
    <scope>NUCLEOTIDE SEQUENCE [LARGE SCALE GENOMIC DNA]</scope>
    <source>
        <strain evidence="2">cv. Amiga</strain>
    </source>
</reference>